<evidence type="ECO:0000256" key="4">
    <source>
        <dbReference type="ARBA" id="ARBA00022576"/>
    </source>
</evidence>
<dbReference type="SUPFAM" id="SSF53383">
    <property type="entry name" value="PLP-dependent transferases"/>
    <property type="match status" value="1"/>
</dbReference>
<dbReference type="InterPro" id="IPR015422">
    <property type="entry name" value="PyrdxlP-dep_Trfase_small"/>
</dbReference>
<dbReference type="OrthoDB" id="9763453at2"/>
<dbReference type="Gene3D" id="3.40.640.10">
    <property type="entry name" value="Type I PLP-dependent aspartate aminotransferase-like (Major domain)"/>
    <property type="match status" value="1"/>
</dbReference>
<dbReference type="GO" id="GO:0030170">
    <property type="term" value="F:pyridoxal phosphate binding"/>
    <property type="evidence" value="ECO:0007669"/>
    <property type="project" value="InterPro"/>
</dbReference>
<evidence type="ECO:0000256" key="1">
    <source>
        <dbReference type="ARBA" id="ARBA00001933"/>
    </source>
</evidence>
<dbReference type="STRING" id="564137.SAMN04488238_11157"/>
<dbReference type="RefSeq" id="WP_092891640.1">
    <property type="nucleotide sequence ID" value="NZ_CP061498.1"/>
</dbReference>
<reference evidence="10 11" key="1">
    <citation type="submission" date="2016-10" db="EMBL/GenBank/DDBJ databases">
        <authorList>
            <person name="de Groot N.N."/>
        </authorList>
    </citation>
    <scope>NUCLEOTIDE SEQUENCE [LARGE SCALE GENOMIC DNA]</scope>
    <source>
        <strain evidence="10 11">CGMCC 1.8894</strain>
    </source>
</reference>
<evidence type="ECO:0000259" key="9">
    <source>
        <dbReference type="Pfam" id="PF00155"/>
    </source>
</evidence>
<sequence length="396" mass="43111">MTTSLLLQRTAPRIVEEDGAFRTKMLGIAAGMENVIALGRGDPDFHTPADIVAAAKQALDDNQHHYTGPTGLPALREAIAANLRAEYNLDYGPDEIVVTAGVQESIMLCMLGLVQEGDEVLITSPRFTTYDTAVHLCGGIPVPVPTHARDDFALDPAEIEARITPRTRMFVLVSPNNPTGAVTPPDSIRKIAELAVKHDILVIADEIYAKLIYPPHEHLSLASLPGMKDRTITLNGFSKTYAMTGWRVGYLAAPADFVEKLTEPRHTLSINTCTISQHAALAALTGPQDDMERMYSDYATRRDYLMTALSDAGLGFGAPGGAFYIYTDISATGLKAKAFCEGLLRETGVMVFPGDMFGEPDSDFIRISYLQPLPLIKEAMGRIRGFIDARKAHPHE</sequence>
<dbReference type="InterPro" id="IPR004838">
    <property type="entry name" value="NHTrfase_class1_PyrdxlP-BS"/>
</dbReference>
<comment type="subunit">
    <text evidence="3">Homodimer.</text>
</comment>
<evidence type="ECO:0000256" key="7">
    <source>
        <dbReference type="ARBA" id="ARBA00049185"/>
    </source>
</evidence>
<keyword evidence="11" id="KW-1185">Reference proteome</keyword>
<dbReference type="InterPro" id="IPR015424">
    <property type="entry name" value="PyrdxlP-dep_Trfase"/>
</dbReference>
<dbReference type="EMBL" id="FNOM01000011">
    <property type="protein sequence ID" value="SDX60407.1"/>
    <property type="molecule type" value="Genomic_DNA"/>
</dbReference>
<dbReference type="EC" id="2.6.1.-" evidence="8"/>
<protein>
    <recommendedName>
        <fullName evidence="8">Aminotransferase</fullName>
        <ecNumber evidence="8">2.6.1.-</ecNumber>
    </recommendedName>
</protein>
<dbReference type="AlphaFoldDB" id="A0A1H3D1Y6"/>
<dbReference type="PANTHER" id="PTHR46383">
    <property type="entry name" value="ASPARTATE AMINOTRANSFERASE"/>
    <property type="match status" value="1"/>
</dbReference>
<organism evidence="10 11">
    <name type="scientific">Roseicitreum antarcticum</name>
    <dbReference type="NCBI Taxonomy" id="564137"/>
    <lineage>
        <taxon>Bacteria</taxon>
        <taxon>Pseudomonadati</taxon>
        <taxon>Pseudomonadota</taxon>
        <taxon>Alphaproteobacteria</taxon>
        <taxon>Rhodobacterales</taxon>
        <taxon>Paracoccaceae</taxon>
        <taxon>Roseicitreum</taxon>
    </lineage>
</organism>
<evidence type="ECO:0000256" key="5">
    <source>
        <dbReference type="ARBA" id="ARBA00022679"/>
    </source>
</evidence>
<accession>A0A1H3D1Y6</accession>
<gene>
    <name evidence="10" type="ORF">SAMN04488238_11157</name>
</gene>
<dbReference type="InterPro" id="IPR015421">
    <property type="entry name" value="PyrdxlP-dep_Trfase_major"/>
</dbReference>
<dbReference type="FunFam" id="3.40.640.10:FF:000033">
    <property type="entry name" value="Aspartate aminotransferase"/>
    <property type="match status" value="1"/>
</dbReference>
<dbReference type="Gene3D" id="3.90.1150.10">
    <property type="entry name" value="Aspartate Aminotransferase, domain 1"/>
    <property type="match status" value="1"/>
</dbReference>
<dbReference type="Pfam" id="PF00155">
    <property type="entry name" value="Aminotran_1_2"/>
    <property type="match status" value="1"/>
</dbReference>
<dbReference type="GO" id="GO:0004069">
    <property type="term" value="F:L-aspartate:2-oxoglutarate aminotransferase activity"/>
    <property type="evidence" value="ECO:0007669"/>
    <property type="project" value="UniProtKB-EC"/>
</dbReference>
<name>A0A1H3D1Y6_9RHOB</name>
<proteinExistence type="inferred from homology"/>
<dbReference type="PANTHER" id="PTHR46383:SF1">
    <property type="entry name" value="ASPARTATE AMINOTRANSFERASE"/>
    <property type="match status" value="1"/>
</dbReference>
<comment type="catalytic activity">
    <reaction evidence="7">
        <text>L-aspartate + 2-oxoglutarate = oxaloacetate + L-glutamate</text>
        <dbReference type="Rhea" id="RHEA:21824"/>
        <dbReference type="ChEBI" id="CHEBI:16452"/>
        <dbReference type="ChEBI" id="CHEBI:16810"/>
        <dbReference type="ChEBI" id="CHEBI:29985"/>
        <dbReference type="ChEBI" id="CHEBI:29991"/>
        <dbReference type="EC" id="2.6.1.1"/>
    </reaction>
</comment>
<evidence type="ECO:0000256" key="3">
    <source>
        <dbReference type="ARBA" id="ARBA00011738"/>
    </source>
</evidence>
<keyword evidence="4 8" id="KW-0032">Aminotransferase</keyword>
<evidence type="ECO:0000256" key="2">
    <source>
        <dbReference type="ARBA" id="ARBA00007441"/>
    </source>
</evidence>
<dbReference type="InterPro" id="IPR004839">
    <property type="entry name" value="Aminotransferase_I/II_large"/>
</dbReference>
<feature type="domain" description="Aminotransferase class I/classII large" evidence="9">
    <location>
        <begin position="34"/>
        <end position="371"/>
    </location>
</feature>
<evidence type="ECO:0000256" key="6">
    <source>
        <dbReference type="ARBA" id="ARBA00022898"/>
    </source>
</evidence>
<dbReference type="CDD" id="cd00609">
    <property type="entry name" value="AAT_like"/>
    <property type="match status" value="1"/>
</dbReference>
<dbReference type="GO" id="GO:0006520">
    <property type="term" value="P:amino acid metabolic process"/>
    <property type="evidence" value="ECO:0007669"/>
    <property type="project" value="InterPro"/>
</dbReference>
<dbReference type="InterPro" id="IPR050596">
    <property type="entry name" value="AspAT/PAT-like"/>
</dbReference>
<evidence type="ECO:0000313" key="11">
    <source>
        <dbReference type="Proteomes" id="UP000198539"/>
    </source>
</evidence>
<keyword evidence="6" id="KW-0663">Pyridoxal phosphate</keyword>
<evidence type="ECO:0000313" key="10">
    <source>
        <dbReference type="EMBL" id="SDX60407.1"/>
    </source>
</evidence>
<keyword evidence="5 8" id="KW-0808">Transferase</keyword>
<evidence type="ECO:0000256" key="8">
    <source>
        <dbReference type="RuleBase" id="RU000481"/>
    </source>
</evidence>
<dbReference type="Proteomes" id="UP000198539">
    <property type="component" value="Unassembled WGS sequence"/>
</dbReference>
<comment type="similarity">
    <text evidence="2 8">Belongs to the class-I pyridoxal-phosphate-dependent aminotransferase family.</text>
</comment>
<comment type="cofactor">
    <cofactor evidence="1 8">
        <name>pyridoxal 5'-phosphate</name>
        <dbReference type="ChEBI" id="CHEBI:597326"/>
    </cofactor>
</comment>
<dbReference type="PROSITE" id="PS00105">
    <property type="entry name" value="AA_TRANSFER_CLASS_1"/>
    <property type="match status" value="1"/>
</dbReference>